<reference evidence="3 4" key="1">
    <citation type="submission" date="2021-02" db="EMBL/GenBank/DDBJ databases">
        <title>Activity-based single-cell genomes from oceanic crustal fluid captures similar information to metagenomic and metatranscriptomic surveys with orders of magnitude less sampling.</title>
        <authorList>
            <person name="D'Angelo T.S."/>
            <person name="Orcutt B.N."/>
        </authorList>
    </citation>
    <scope>NUCLEOTIDE SEQUENCE [LARGE SCALE GENOMIC DNA]</scope>
    <source>
        <strain evidence="3">AH-315-G02</strain>
    </source>
</reference>
<dbReference type="SMART" id="SM00471">
    <property type="entry name" value="HDc"/>
    <property type="match status" value="1"/>
</dbReference>
<keyword evidence="1" id="KW-1133">Transmembrane helix</keyword>
<feature type="transmembrane region" description="Helical" evidence="1">
    <location>
        <begin position="15"/>
        <end position="36"/>
    </location>
</feature>
<gene>
    <name evidence="3" type="ORF">JYU06_03320</name>
</gene>
<feature type="transmembrane region" description="Helical" evidence="1">
    <location>
        <begin position="190"/>
        <end position="209"/>
    </location>
</feature>
<dbReference type="InterPro" id="IPR052020">
    <property type="entry name" value="Cyclic_di-GMP/3'3'-cGAMP_PDE"/>
</dbReference>
<sequence>MTTTPPLKRAVKRILFYRLSLTVIVIALVFAGVSYYHSKGMITHAVIQATKIKVNVIRGRYKELMKQPETDVTTALQDAVNYPPDNKIHLEEGEFIYALLHSENRESIGSYEHPGYSSLPDVKQYLARTSQTLPDHEQLKYNYVRINGKEYLDIHSKLTTGDDGSAVYLRAFFALSDQTIHVIHKQAIQVILYVIGLVLLTALLLYPVIAHLINKLADYSTGLLTAQLETMEALGAAIAKRDSDTDIHNYRVTIYAVAIGEKLLMDTLQIQRLIKGAFLHDVGKIGVRDNILLTKAKLDEREFAIMQKHVQYGLEIIKESRWLRDAEDVVACHHEKYDGSGYPNGLKAEQIPLTARIFALVDVFDALTSRRPYKKPFSYEQTMQIMEKGRGIHFDPVLLDVFEDMASQLYQDYAGREDNKLKAELLKITDKYFQSGIDTLLY</sequence>
<evidence type="ECO:0000313" key="3">
    <source>
        <dbReference type="EMBL" id="MBN4068535.1"/>
    </source>
</evidence>
<evidence type="ECO:0000256" key="1">
    <source>
        <dbReference type="SAM" id="Phobius"/>
    </source>
</evidence>
<keyword evidence="1" id="KW-0812">Transmembrane</keyword>
<dbReference type="CDD" id="cd00077">
    <property type="entry name" value="HDc"/>
    <property type="match status" value="1"/>
</dbReference>
<dbReference type="PROSITE" id="PS51832">
    <property type="entry name" value="HD_GYP"/>
    <property type="match status" value="1"/>
</dbReference>
<dbReference type="Proteomes" id="UP000717534">
    <property type="component" value="Unassembled WGS sequence"/>
</dbReference>
<dbReference type="EMBL" id="JAFITO010000022">
    <property type="protein sequence ID" value="MBN4068535.1"/>
    <property type="molecule type" value="Genomic_DNA"/>
</dbReference>
<evidence type="ECO:0000259" key="2">
    <source>
        <dbReference type="PROSITE" id="PS51832"/>
    </source>
</evidence>
<dbReference type="InterPro" id="IPR003607">
    <property type="entry name" value="HD/PDEase_dom"/>
</dbReference>
<accession>A0ABS3AVJ3</accession>
<dbReference type="Gene3D" id="1.10.3210.10">
    <property type="entry name" value="Hypothetical protein af1432"/>
    <property type="match status" value="1"/>
</dbReference>
<keyword evidence="4" id="KW-1185">Reference proteome</keyword>
<organism evidence="3 4">
    <name type="scientific">Desulfotalea psychrophila</name>
    <dbReference type="NCBI Taxonomy" id="84980"/>
    <lineage>
        <taxon>Bacteria</taxon>
        <taxon>Pseudomonadati</taxon>
        <taxon>Thermodesulfobacteriota</taxon>
        <taxon>Desulfobulbia</taxon>
        <taxon>Desulfobulbales</taxon>
        <taxon>Desulfocapsaceae</taxon>
        <taxon>Desulfotalea</taxon>
    </lineage>
</organism>
<feature type="domain" description="HD-GYP" evidence="2">
    <location>
        <begin position="223"/>
        <end position="418"/>
    </location>
</feature>
<comment type="caution">
    <text evidence="3">The sequence shown here is derived from an EMBL/GenBank/DDBJ whole genome shotgun (WGS) entry which is preliminary data.</text>
</comment>
<dbReference type="PANTHER" id="PTHR45228:SF1">
    <property type="entry name" value="CYCLIC DI-GMP PHOSPHODIESTERASE TM_0186"/>
    <property type="match status" value="1"/>
</dbReference>
<name>A0ABS3AVJ3_9BACT</name>
<dbReference type="PANTHER" id="PTHR45228">
    <property type="entry name" value="CYCLIC DI-GMP PHOSPHODIESTERASE TM_0186-RELATED"/>
    <property type="match status" value="1"/>
</dbReference>
<evidence type="ECO:0000313" key="4">
    <source>
        <dbReference type="Proteomes" id="UP000717534"/>
    </source>
</evidence>
<dbReference type="InterPro" id="IPR037522">
    <property type="entry name" value="HD_GYP_dom"/>
</dbReference>
<proteinExistence type="predicted"/>
<keyword evidence="1" id="KW-0472">Membrane</keyword>
<dbReference type="Pfam" id="PF13487">
    <property type="entry name" value="HD_5"/>
    <property type="match status" value="1"/>
</dbReference>
<protein>
    <submittedName>
        <fullName evidence="3">HD-GYP domain-containing protein</fullName>
    </submittedName>
</protein>
<dbReference type="SUPFAM" id="SSF109604">
    <property type="entry name" value="HD-domain/PDEase-like"/>
    <property type="match status" value="1"/>
</dbReference>